<comment type="caution">
    <text evidence="1">The sequence shown here is derived from an EMBL/GenBank/DDBJ whole genome shotgun (WGS) entry which is preliminary data.</text>
</comment>
<evidence type="ECO:0000313" key="1">
    <source>
        <dbReference type="EMBL" id="KAE9345678.1"/>
    </source>
</evidence>
<gene>
    <name evidence="1" type="ORF">PR003_g7829</name>
</gene>
<evidence type="ECO:0000313" key="2">
    <source>
        <dbReference type="Proteomes" id="UP000434957"/>
    </source>
</evidence>
<keyword evidence="2" id="KW-1185">Reference proteome</keyword>
<organism evidence="1 2">
    <name type="scientific">Phytophthora rubi</name>
    <dbReference type="NCBI Taxonomy" id="129364"/>
    <lineage>
        <taxon>Eukaryota</taxon>
        <taxon>Sar</taxon>
        <taxon>Stramenopiles</taxon>
        <taxon>Oomycota</taxon>
        <taxon>Peronosporomycetes</taxon>
        <taxon>Peronosporales</taxon>
        <taxon>Peronosporaceae</taxon>
        <taxon>Phytophthora</taxon>
    </lineage>
</organism>
<name>A0A6A4FIU8_9STRA</name>
<accession>A0A6A4FIU8</accession>
<dbReference type="Proteomes" id="UP000434957">
    <property type="component" value="Unassembled WGS sequence"/>
</dbReference>
<dbReference type="EMBL" id="QXFT01000377">
    <property type="protein sequence ID" value="KAE9345678.1"/>
    <property type="molecule type" value="Genomic_DNA"/>
</dbReference>
<sequence length="34" mass="3851">MRLQNAVVVPFAAVITIREQPELMEVPHYDTSVP</sequence>
<proteinExistence type="predicted"/>
<protein>
    <submittedName>
        <fullName evidence="1">Uncharacterized protein</fullName>
    </submittedName>
</protein>
<dbReference type="AlphaFoldDB" id="A0A6A4FIU8"/>
<reference evidence="1 2" key="1">
    <citation type="submission" date="2018-08" db="EMBL/GenBank/DDBJ databases">
        <title>Genomic investigation of the strawberry pathogen Phytophthora fragariae indicates pathogenicity is determined by transcriptional variation in three key races.</title>
        <authorList>
            <person name="Adams T.M."/>
            <person name="Armitage A.D."/>
            <person name="Sobczyk M.K."/>
            <person name="Bates H.J."/>
            <person name="Dunwell J.M."/>
            <person name="Nellist C.F."/>
            <person name="Harrison R.J."/>
        </authorList>
    </citation>
    <scope>NUCLEOTIDE SEQUENCE [LARGE SCALE GENOMIC DNA]</scope>
    <source>
        <strain evidence="1 2">SCRP333</strain>
    </source>
</reference>